<accession>A0A4P2VYB6</accession>
<dbReference type="Pfam" id="PF16289">
    <property type="entry name" value="PIN_12"/>
    <property type="match status" value="1"/>
</dbReference>
<dbReference type="GeneID" id="39493342"/>
<evidence type="ECO:0000313" key="2">
    <source>
        <dbReference type="EMBL" id="BBH54685.1"/>
    </source>
</evidence>
<evidence type="ECO:0000313" key="3">
    <source>
        <dbReference type="Proteomes" id="UP000291236"/>
    </source>
</evidence>
<keyword evidence="3" id="KW-1185">Reference proteome</keyword>
<feature type="domain" description="DUF4935" evidence="1">
    <location>
        <begin position="12"/>
        <end position="170"/>
    </location>
</feature>
<dbReference type="OrthoDB" id="2042903at2"/>
<dbReference type="InterPro" id="IPR032557">
    <property type="entry name" value="DUF4935"/>
</dbReference>
<evidence type="ECO:0000259" key="1">
    <source>
        <dbReference type="Pfam" id="PF16289"/>
    </source>
</evidence>
<sequence length="349" mass="41624">MDLNNENIIPIVVLDSCILLKNHYSSSDIEHISELFNTHKGFIVVPQIIIDEINESFSTTIKEYNTVMANKIPRFISRSDIYKEFIKNTNDIYSNRFKDLIRKLETQIIIKYEGEITEKAAKRTIRKKPPSHKKCEFKDCLIIETLIYTSIKYKNEHNKIYFITENHNDFDIKIPEFKDECNLHNIIFLNSINDFFKEKDKFVKKDQDIKTLKPINYYDLFQELYEDLKDGESLIVHDVKEYINDCIIDKIGDFLTFTVENVSTENFNVEEFGLFKDTNKMECCVSEEYSFNGYTEDFHYKEFHYGKIVIFGLCLIDENENIGEFYDINYDGFEINVERDDDYDRYYDK</sequence>
<dbReference type="RefSeq" id="WP_130613164.1">
    <property type="nucleotide sequence ID" value="NZ_AP019369.1"/>
</dbReference>
<dbReference type="Proteomes" id="UP000291236">
    <property type="component" value="Plasmid 79K"/>
</dbReference>
<reference evidence="2 3" key="1">
    <citation type="submission" date="2018-12" db="EMBL/GenBank/DDBJ databases">
        <title>Rubrispira sanarue gen. nov., sp., nov., a member of the order Silvanigrellales, isolated from a brackish lake in Hamamatsu Japan.</title>
        <authorList>
            <person name="Maejima Y."/>
            <person name="Iino T."/>
            <person name="Muraguchi Y."/>
            <person name="Fukuda K."/>
            <person name="Nojiri H."/>
            <person name="Ohkuma M."/>
            <person name="Moriuchi R."/>
            <person name="Dohra H."/>
            <person name="Kimbara K."/>
            <person name="Shintani M."/>
        </authorList>
    </citation>
    <scope>NUCLEOTIDE SEQUENCE [LARGE SCALE GENOMIC DNA]</scope>
    <source>
        <strain evidence="2 3">RF1110005</strain>
        <plasmid evidence="2 3">79K</plasmid>
    </source>
</reference>
<protein>
    <recommendedName>
        <fullName evidence="1">DUF4935 domain-containing protein</fullName>
    </recommendedName>
</protein>
<name>A0A4P2VYB6_FLUSA</name>
<dbReference type="AlphaFoldDB" id="A0A4P2VYB6"/>
<dbReference type="EMBL" id="AP019369">
    <property type="protein sequence ID" value="BBH54685.1"/>
    <property type="molecule type" value="Genomic_DNA"/>
</dbReference>
<gene>
    <name evidence="2" type="ORF">JCM31447_31590</name>
</gene>
<proteinExistence type="predicted"/>
<geneLocation type="plasmid" evidence="2 3">
    <name>79K</name>
</geneLocation>
<keyword evidence="2" id="KW-0614">Plasmid</keyword>
<organism evidence="2 3">
    <name type="scientific">Fluviispira sanaruensis</name>
    <dbReference type="NCBI Taxonomy" id="2493639"/>
    <lineage>
        <taxon>Bacteria</taxon>
        <taxon>Pseudomonadati</taxon>
        <taxon>Bdellovibrionota</taxon>
        <taxon>Oligoflexia</taxon>
        <taxon>Silvanigrellales</taxon>
        <taxon>Silvanigrellaceae</taxon>
        <taxon>Fluviispira</taxon>
    </lineage>
</organism>
<dbReference type="KEGG" id="sbf:JCM31447_31590"/>